<dbReference type="InterPro" id="IPR045864">
    <property type="entry name" value="aa-tRNA-synth_II/BPL/LPL"/>
</dbReference>
<dbReference type="GO" id="GO:0004077">
    <property type="term" value="F:biotin--[biotin carboxyl-carrier protein] ligase activity"/>
    <property type="evidence" value="ECO:0007669"/>
    <property type="project" value="InterPro"/>
</dbReference>
<proteinExistence type="predicted"/>
<dbReference type="RefSeq" id="WP_013553405.1">
    <property type="nucleotide sequence ID" value="NC_014935.1"/>
</dbReference>
<reference evidence="3 4" key="1">
    <citation type="journal article" date="2011" name="Stand. Genomic Sci.">
        <title>Complete genome sequence of Nitratifractor salsuginis type strain (E9I37-1).</title>
        <authorList>
            <person name="Anderson I."/>
            <person name="Sikorski J."/>
            <person name="Zeytun A."/>
            <person name="Nolan M."/>
            <person name="Lapidus A."/>
            <person name="Lucas S."/>
            <person name="Hammon N."/>
            <person name="Deshpande S."/>
            <person name="Cheng J.F."/>
            <person name="Tapia R."/>
            <person name="Han C."/>
            <person name="Goodwin L."/>
            <person name="Pitluck S."/>
            <person name="Liolios K."/>
            <person name="Pagani I."/>
            <person name="Ivanova N."/>
            <person name="Huntemann M."/>
            <person name="Mavromatis K."/>
            <person name="Ovchinikova G."/>
            <person name="Pati A."/>
            <person name="Chen A."/>
            <person name="Palaniappan K."/>
            <person name="Land M."/>
            <person name="Hauser L."/>
            <person name="Brambilla E.M."/>
            <person name="Ngatchou-Djao O.D."/>
            <person name="Rohde M."/>
            <person name="Tindall B.J."/>
            <person name="Goker M."/>
            <person name="Detter J.C."/>
            <person name="Woyke T."/>
            <person name="Bristow J."/>
            <person name="Eisen J.A."/>
            <person name="Markowitz V."/>
            <person name="Hugenholtz P."/>
            <person name="Klenk H.P."/>
            <person name="Kyrpides N.C."/>
        </authorList>
    </citation>
    <scope>NUCLEOTIDE SEQUENCE [LARGE SCALE GENOMIC DNA]</scope>
    <source>
        <strain evidence="4">DSM 16511 / JCM 12458 / E9I37-1</strain>
    </source>
</reference>
<dbReference type="KEGG" id="nsa:Nitsa_0439"/>
<dbReference type="Gene3D" id="3.30.930.10">
    <property type="entry name" value="Bira Bifunctional Protein, Domain 2"/>
    <property type="match status" value="1"/>
</dbReference>
<dbReference type="InterPro" id="IPR004408">
    <property type="entry name" value="Biotin_CoA_COase_ligase"/>
</dbReference>
<name>E6X0C0_NITSE</name>
<dbReference type="OrthoDB" id="9807064at2"/>
<dbReference type="InterPro" id="IPR004143">
    <property type="entry name" value="BPL_LPL_catalytic"/>
</dbReference>
<evidence type="ECO:0000313" key="3">
    <source>
        <dbReference type="EMBL" id="ADV45709.1"/>
    </source>
</evidence>
<organism evidence="3 4">
    <name type="scientific">Nitratifractor salsuginis (strain DSM 16511 / JCM 12458 / E9I37-1)</name>
    <dbReference type="NCBI Taxonomy" id="749222"/>
    <lineage>
        <taxon>Bacteria</taxon>
        <taxon>Pseudomonadati</taxon>
        <taxon>Campylobacterota</taxon>
        <taxon>Epsilonproteobacteria</taxon>
        <taxon>Campylobacterales</taxon>
        <taxon>Sulfurovaceae</taxon>
        <taxon>Nitratifractor</taxon>
    </lineage>
</organism>
<evidence type="ECO:0000313" key="4">
    <source>
        <dbReference type="Proteomes" id="UP000008633"/>
    </source>
</evidence>
<dbReference type="EMBL" id="CP002452">
    <property type="protein sequence ID" value="ADV45709.1"/>
    <property type="molecule type" value="Genomic_DNA"/>
</dbReference>
<dbReference type="GO" id="GO:0005737">
    <property type="term" value="C:cytoplasm"/>
    <property type="evidence" value="ECO:0007669"/>
    <property type="project" value="TreeGrafter"/>
</dbReference>
<sequence>MEILYFDCLPSTQRWLTDAIREGRLQPPVAVLTELQTDGIGSRDNRWIGHPGNFFASIALSEASLPDDLPPPSASIYFGWLMKELLCEIDPAVWLKWPNDLYLGEKKLGGVLTARLRSCYVTGIGVNLKKSEKNFTSLETELPAMILLDMFLGRLKNPPKWKDIFSKFRLEFDSNRHVGAHVGREYTSFENAHLLEDGSIEINGERIWGLR</sequence>
<dbReference type="PANTHER" id="PTHR12835">
    <property type="entry name" value="BIOTIN PROTEIN LIGASE"/>
    <property type="match status" value="1"/>
</dbReference>
<dbReference type="HOGENOM" id="CLU_094917_0_0_7"/>
<evidence type="ECO:0000259" key="2">
    <source>
        <dbReference type="Pfam" id="PF03099"/>
    </source>
</evidence>
<keyword evidence="1 3" id="KW-0436">Ligase</keyword>
<keyword evidence="4" id="KW-1185">Reference proteome</keyword>
<dbReference type="STRING" id="749222.Nitsa_0439"/>
<feature type="domain" description="BPL/LPL catalytic" evidence="2">
    <location>
        <begin position="5"/>
        <end position="127"/>
    </location>
</feature>
<dbReference type="AlphaFoldDB" id="E6X0C0"/>
<dbReference type="SUPFAM" id="SSF55681">
    <property type="entry name" value="Class II aaRS and biotin synthetases"/>
    <property type="match status" value="1"/>
</dbReference>
<dbReference type="PANTHER" id="PTHR12835:SF5">
    <property type="entry name" value="BIOTIN--PROTEIN LIGASE"/>
    <property type="match status" value="1"/>
</dbReference>
<dbReference type="Proteomes" id="UP000008633">
    <property type="component" value="Chromosome"/>
</dbReference>
<protein>
    <submittedName>
        <fullName evidence="3">Biotin/acetyl-CoA-carboxylase ligase</fullName>
    </submittedName>
</protein>
<reference evidence="4" key="2">
    <citation type="submission" date="2011-01" db="EMBL/GenBank/DDBJ databases">
        <title>The complete genome of Nitratifractor salsuginis DSM 16511.</title>
        <authorList>
            <consortium name="US DOE Joint Genome Institute (JGI-PGF)"/>
            <person name="Lucas S."/>
            <person name="Copeland A."/>
            <person name="Lapidus A."/>
            <person name="Bruce D."/>
            <person name="Goodwin L."/>
            <person name="Pitluck S."/>
            <person name="Kyrpides N."/>
            <person name="Mavromatis K."/>
            <person name="Ivanova N."/>
            <person name="Mikhailova N."/>
            <person name="Zeytun A."/>
            <person name="Detter J.C."/>
            <person name="Tapia R."/>
            <person name="Han C."/>
            <person name="Land M."/>
            <person name="Hauser L."/>
            <person name="Markowitz V."/>
            <person name="Cheng J.-F."/>
            <person name="Hugenholtz P."/>
            <person name="Woyke T."/>
            <person name="Wu D."/>
            <person name="Tindall B."/>
            <person name="Schuetze A."/>
            <person name="Brambilla E."/>
            <person name="Klenk H.-P."/>
            <person name="Eisen J.A."/>
        </authorList>
    </citation>
    <scope>NUCLEOTIDE SEQUENCE [LARGE SCALE GENOMIC DNA]</scope>
    <source>
        <strain evidence="4">DSM 16511 / JCM 12458 / E9I37-1</strain>
    </source>
</reference>
<dbReference type="eggNOG" id="COG0340">
    <property type="taxonomic scope" value="Bacteria"/>
</dbReference>
<gene>
    <name evidence="3" type="ordered locus">Nitsa_0439</name>
</gene>
<dbReference type="NCBIfam" id="NF006294">
    <property type="entry name" value="PRK08477.1"/>
    <property type="match status" value="1"/>
</dbReference>
<evidence type="ECO:0000256" key="1">
    <source>
        <dbReference type="ARBA" id="ARBA00022598"/>
    </source>
</evidence>
<dbReference type="NCBIfam" id="TIGR00121">
    <property type="entry name" value="birA_ligase"/>
    <property type="match status" value="1"/>
</dbReference>
<accession>E6X0C0</accession>
<dbReference type="Pfam" id="PF03099">
    <property type="entry name" value="BPL_LplA_LipB"/>
    <property type="match status" value="1"/>
</dbReference>